<dbReference type="InterPro" id="IPR008651">
    <property type="entry name" value="Uncharacterised_HicB"/>
</dbReference>
<dbReference type="Gene3D" id="3.30.160.250">
    <property type="match status" value="1"/>
</dbReference>
<dbReference type="RefSeq" id="WP_338203130.1">
    <property type="nucleotide sequence ID" value="NZ_JAEKNR010000158.1"/>
</dbReference>
<dbReference type="EMBL" id="JAEKNR010000158">
    <property type="protein sequence ID" value="MBJ7599586.1"/>
    <property type="molecule type" value="Genomic_DNA"/>
</dbReference>
<dbReference type="InterPro" id="IPR035069">
    <property type="entry name" value="TTHA1013/TTHA0281-like"/>
</dbReference>
<feature type="compositionally biased region" description="Basic residues" evidence="1">
    <location>
        <begin position="122"/>
        <end position="138"/>
    </location>
</feature>
<comment type="caution">
    <text evidence="2">The sequence shown here is derived from an EMBL/GenBank/DDBJ whole genome shotgun (WGS) entry which is preliminary data.</text>
</comment>
<organism evidence="2 3">
    <name type="scientific">Candidatus Nephthysia bennettiae</name>
    <dbReference type="NCBI Taxonomy" id="3127016"/>
    <lineage>
        <taxon>Bacteria</taxon>
        <taxon>Bacillati</taxon>
        <taxon>Candidatus Dormiibacterota</taxon>
        <taxon>Candidatus Dormibacteria</taxon>
        <taxon>Candidatus Dormibacterales</taxon>
        <taxon>Candidatus Dormibacteraceae</taxon>
        <taxon>Candidatus Nephthysia</taxon>
    </lineage>
</organism>
<feature type="region of interest" description="Disordered" evidence="1">
    <location>
        <begin position="121"/>
        <end position="145"/>
    </location>
</feature>
<proteinExistence type="predicted"/>
<dbReference type="AlphaFoldDB" id="A0A934N8J0"/>
<protein>
    <submittedName>
        <fullName evidence="2">Type II toxin-antitoxin system HicB family antitoxin</fullName>
    </submittedName>
</protein>
<accession>A0A934N8J0</accession>
<dbReference type="Proteomes" id="UP000612893">
    <property type="component" value="Unassembled WGS sequence"/>
</dbReference>
<dbReference type="SUPFAM" id="SSF143100">
    <property type="entry name" value="TTHA1013/TTHA0281-like"/>
    <property type="match status" value="1"/>
</dbReference>
<evidence type="ECO:0000256" key="1">
    <source>
        <dbReference type="SAM" id="MobiDB-lite"/>
    </source>
</evidence>
<name>A0A934N8J0_9BACT</name>
<sequence>MTKTVEEYLTLPYTFIVVPDESEEGQSGWVAEVEELPGCVSQGVTAGEAVEHLRDAMKGWFSVALEDEVEIPEPRGFDDFSGRILLRVPTTLHAELVREADREGISLNQFVSGALAGAVGWRQKRPRSTGAGRRRKPSQRTSVEG</sequence>
<dbReference type="SUPFAM" id="SSF47598">
    <property type="entry name" value="Ribbon-helix-helix"/>
    <property type="match status" value="1"/>
</dbReference>
<reference evidence="2" key="1">
    <citation type="submission" date="2020-10" db="EMBL/GenBank/DDBJ databases">
        <title>Ca. Dormibacterota MAGs.</title>
        <authorList>
            <person name="Montgomery K."/>
        </authorList>
    </citation>
    <scope>NUCLEOTIDE SEQUENCE [LARGE SCALE GENOMIC DNA]</scope>
    <source>
        <strain evidence="2">SC8812_S17_10</strain>
    </source>
</reference>
<keyword evidence="3" id="KW-1185">Reference proteome</keyword>
<evidence type="ECO:0000313" key="2">
    <source>
        <dbReference type="EMBL" id="MBJ7599586.1"/>
    </source>
</evidence>
<dbReference type="Pfam" id="PF05534">
    <property type="entry name" value="HicB"/>
    <property type="match status" value="1"/>
</dbReference>
<evidence type="ECO:0000313" key="3">
    <source>
        <dbReference type="Proteomes" id="UP000612893"/>
    </source>
</evidence>
<dbReference type="InterPro" id="IPR010985">
    <property type="entry name" value="Ribbon_hlx_hlx"/>
</dbReference>
<gene>
    <name evidence="2" type="ORF">JF922_16100</name>
</gene>